<evidence type="ECO:0000259" key="15">
    <source>
        <dbReference type="Pfam" id="PF02096"/>
    </source>
</evidence>
<evidence type="ECO:0000313" key="18">
    <source>
        <dbReference type="Proteomes" id="UP001595907"/>
    </source>
</evidence>
<keyword evidence="4 13" id="KW-0813">Transport</keyword>
<keyword evidence="8 13" id="KW-1133">Transmembrane helix</keyword>
<evidence type="ECO:0000256" key="2">
    <source>
        <dbReference type="ARBA" id="ARBA00010527"/>
    </source>
</evidence>
<feature type="transmembrane region" description="Helical" evidence="13">
    <location>
        <begin position="436"/>
        <end position="460"/>
    </location>
</feature>
<evidence type="ECO:0000256" key="10">
    <source>
        <dbReference type="ARBA" id="ARBA00023186"/>
    </source>
</evidence>
<evidence type="ECO:0000256" key="4">
    <source>
        <dbReference type="ARBA" id="ARBA00022448"/>
    </source>
</evidence>
<evidence type="ECO:0000256" key="14">
    <source>
        <dbReference type="SAM" id="Coils"/>
    </source>
</evidence>
<keyword evidence="9 13" id="KW-0472">Membrane</keyword>
<dbReference type="InterPro" id="IPR028053">
    <property type="entry name" value="Membr_insert_YidC_N"/>
</dbReference>
<dbReference type="NCBIfam" id="NF002356">
    <property type="entry name" value="PRK01318.2-3"/>
    <property type="match status" value="1"/>
</dbReference>
<feature type="transmembrane region" description="Helical" evidence="13">
    <location>
        <begin position="366"/>
        <end position="389"/>
    </location>
</feature>
<evidence type="ECO:0000259" key="16">
    <source>
        <dbReference type="Pfam" id="PF14849"/>
    </source>
</evidence>
<organism evidence="17 18">
    <name type="scientific">Ferruginibacter yonginensis</name>
    <dbReference type="NCBI Taxonomy" id="1310416"/>
    <lineage>
        <taxon>Bacteria</taxon>
        <taxon>Pseudomonadati</taxon>
        <taxon>Bacteroidota</taxon>
        <taxon>Chitinophagia</taxon>
        <taxon>Chitinophagales</taxon>
        <taxon>Chitinophagaceae</taxon>
        <taxon>Ferruginibacter</taxon>
    </lineage>
</organism>
<dbReference type="EMBL" id="JBHSCZ010000001">
    <property type="protein sequence ID" value="MFC4262221.1"/>
    <property type="molecule type" value="Genomic_DNA"/>
</dbReference>
<feature type="domain" description="Membrane insertase YidC N-terminal" evidence="16">
    <location>
        <begin position="86"/>
        <end position="346"/>
    </location>
</feature>
<dbReference type="NCBIfam" id="TIGR03592">
    <property type="entry name" value="yidC_oxa1_cterm"/>
    <property type="match status" value="1"/>
</dbReference>
<comment type="caution">
    <text evidence="17">The sequence shown here is derived from an EMBL/GenBank/DDBJ whole genome shotgun (WGS) entry which is preliminary data.</text>
</comment>
<evidence type="ECO:0000256" key="3">
    <source>
        <dbReference type="ARBA" id="ARBA00015325"/>
    </source>
</evidence>
<dbReference type="InterPro" id="IPR038221">
    <property type="entry name" value="YidC_periplasmic_sf"/>
</dbReference>
<feature type="transmembrane region" description="Helical" evidence="13">
    <location>
        <begin position="6"/>
        <end position="22"/>
    </location>
</feature>
<dbReference type="InterPro" id="IPR028055">
    <property type="entry name" value="YidC/Oxa/ALB_C"/>
</dbReference>
<dbReference type="PANTHER" id="PTHR12428:SF65">
    <property type="entry name" value="CYTOCHROME C OXIDASE ASSEMBLY PROTEIN COX18, MITOCHONDRIAL"/>
    <property type="match status" value="1"/>
</dbReference>
<evidence type="ECO:0000256" key="5">
    <source>
        <dbReference type="ARBA" id="ARBA00022475"/>
    </source>
</evidence>
<feature type="transmembrane region" description="Helical" evidence="13">
    <location>
        <begin position="497"/>
        <end position="517"/>
    </location>
</feature>
<dbReference type="InterPro" id="IPR001708">
    <property type="entry name" value="YidC/ALB3/OXA1/COX18"/>
</dbReference>
<evidence type="ECO:0000256" key="13">
    <source>
        <dbReference type="HAMAP-Rule" id="MF_01810"/>
    </source>
</evidence>
<dbReference type="CDD" id="cd19961">
    <property type="entry name" value="EcYidC-like_peri"/>
    <property type="match status" value="1"/>
</dbReference>
<keyword evidence="5 13" id="KW-1003">Cell membrane</keyword>
<dbReference type="Proteomes" id="UP001595907">
    <property type="component" value="Unassembled WGS sequence"/>
</dbReference>
<keyword evidence="6 13" id="KW-0812">Transmembrane</keyword>
<dbReference type="PANTHER" id="PTHR12428">
    <property type="entry name" value="OXA1"/>
    <property type="match status" value="1"/>
</dbReference>
<protein>
    <recommendedName>
        <fullName evidence="3 13">Membrane protein insertase YidC</fullName>
    </recommendedName>
    <alternativeName>
        <fullName evidence="12 13">Foldase YidC</fullName>
    </alternativeName>
    <alternativeName>
        <fullName evidence="11 13">Membrane integrase YidC</fullName>
    </alternativeName>
    <alternativeName>
        <fullName evidence="13">Membrane protein YidC</fullName>
    </alternativeName>
</protein>
<evidence type="ECO:0000256" key="9">
    <source>
        <dbReference type="ARBA" id="ARBA00023136"/>
    </source>
</evidence>
<keyword evidence="10 13" id="KW-0143">Chaperone</keyword>
<comment type="function">
    <text evidence="13">Required for the insertion and/or proper folding and/or complex formation of integral membrane proteins into the membrane. Involved in integration of membrane proteins that insert both dependently and independently of the Sec translocase complex, as well as at least some lipoproteins. Aids folding of multispanning membrane proteins.</text>
</comment>
<evidence type="ECO:0000256" key="11">
    <source>
        <dbReference type="ARBA" id="ARBA00033245"/>
    </source>
</evidence>
<dbReference type="NCBIfam" id="TIGR03593">
    <property type="entry name" value="yidC_nterm"/>
    <property type="match status" value="1"/>
</dbReference>
<feature type="coiled-coil region" evidence="14">
    <location>
        <begin position="591"/>
        <end position="618"/>
    </location>
</feature>
<dbReference type="InterPro" id="IPR047196">
    <property type="entry name" value="YidC_ALB_C"/>
</dbReference>
<dbReference type="InterPro" id="IPR019998">
    <property type="entry name" value="Membr_insert_YidC"/>
</dbReference>
<evidence type="ECO:0000256" key="12">
    <source>
        <dbReference type="ARBA" id="ARBA00033342"/>
    </source>
</evidence>
<feature type="transmembrane region" description="Helical" evidence="13">
    <location>
        <begin position="336"/>
        <end position="354"/>
    </location>
</feature>
<keyword evidence="14" id="KW-0175">Coiled coil</keyword>
<name>A0ABV8QPK6_9BACT</name>
<evidence type="ECO:0000313" key="17">
    <source>
        <dbReference type="EMBL" id="MFC4262221.1"/>
    </source>
</evidence>
<dbReference type="PRINTS" id="PR00701">
    <property type="entry name" value="60KDINNERMP"/>
</dbReference>
<evidence type="ECO:0000256" key="6">
    <source>
        <dbReference type="ARBA" id="ARBA00022692"/>
    </source>
</evidence>
<reference evidence="18" key="1">
    <citation type="journal article" date="2019" name="Int. J. Syst. Evol. Microbiol.">
        <title>The Global Catalogue of Microorganisms (GCM) 10K type strain sequencing project: providing services to taxonomists for standard genome sequencing and annotation.</title>
        <authorList>
            <consortium name="The Broad Institute Genomics Platform"/>
            <consortium name="The Broad Institute Genome Sequencing Center for Infectious Disease"/>
            <person name="Wu L."/>
            <person name="Ma J."/>
        </authorList>
    </citation>
    <scope>NUCLEOTIDE SEQUENCE [LARGE SCALE GENOMIC DNA]</scope>
    <source>
        <strain evidence="18">CECT 8289</strain>
    </source>
</reference>
<evidence type="ECO:0000256" key="1">
    <source>
        <dbReference type="ARBA" id="ARBA00004429"/>
    </source>
</evidence>
<dbReference type="CDD" id="cd20070">
    <property type="entry name" value="5TM_YidC_Alb3"/>
    <property type="match status" value="1"/>
</dbReference>
<dbReference type="Gene3D" id="2.70.98.90">
    <property type="match status" value="1"/>
</dbReference>
<dbReference type="HAMAP" id="MF_01810">
    <property type="entry name" value="YidC_type1"/>
    <property type="match status" value="1"/>
</dbReference>
<sequence length="618" mass="69358">MDRNTLIGFGLIGALLIGMFVINSKSKQAYDKEQAAIAKRIADSLALIKPKVDSVALKLDAQKADSLKLAKQTSGLLQDTVKPQSVSIENDVVKITFSTKGAQPTLVELKKYKKFDSSLVQLQAGSFNKFSYAIKNGIGGTAQTENINFIATAVTKNADNSQTISFKTGDTSGTRSLVHQYTLKPGEYMLDLNIITTGNDWFDQNAMNINWQSEASQVEKDHKYELTQSHVCFVTNDNFDFEYAAKPDSKAFSKSVNWVAAKQQFFIAALIAKTKFESGSMEWKTPADSSTYLFRTTANLKVAVPAAANATTALQFYYGPSDYNILKKYDNQLQNIVPYGTGIFSFVKYINRYFLLPVFDFLQNNIASMGIVILLVTLLIRLITSPILYKSYLSGAKMKVLKPEVDALKAKFTDKTGQLDQQSFSMEQMKLWRTAGVSPLGGCLPALLQIPIFMSLYYFFQSNIDLRGKNFLWANDLASYDSILKLPFEVPFYGDHVSLFTLTAVATSLLISIYSMSNMQDNSNPLMKYMPYIFPVLLLGVFNKLPAALTWYYTVSNTITLILQIVIQKYVIDHDKILAQINENRKKPVKKSKIQEKVEAMQESQRKLQELKNKTNKN</sequence>
<keyword evidence="18" id="KW-1185">Reference proteome</keyword>
<proteinExistence type="inferred from homology"/>
<comment type="similarity">
    <text evidence="2 13">Belongs to the OXA1/ALB3/YidC family. Type 1 subfamily.</text>
</comment>
<feature type="domain" description="Membrane insertase YidC/Oxa/ALB C-terminal" evidence="15">
    <location>
        <begin position="370"/>
        <end position="569"/>
    </location>
</feature>
<evidence type="ECO:0000256" key="8">
    <source>
        <dbReference type="ARBA" id="ARBA00022989"/>
    </source>
</evidence>
<comment type="subcellular location">
    <subcellularLocation>
        <location evidence="1">Cell inner membrane</location>
        <topology evidence="1">Multi-pass membrane protein</topology>
    </subcellularLocation>
    <subcellularLocation>
        <location evidence="13">Cell membrane</location>
        <topology evidence="13">Multi-pass membrane protein</topology>
    </subcellularLocation>
</comment>
<dbReference type="Pfam" id="PF02096">
    <property type="entry name" value="60KD_IMP"/>
    <property type="match status" value="1"/>
</dbReference>
<dbReference type="RefSeq" id="WP_379707581.1">
    <property type="nucleotide sequence ID" value="NZ_JBHSCZ010000001.1"/>
</dbReference>
<feature type="transmembrane region" description="Helical" evidence="13">
    <location>
        <begin position="529"/>
        <end position="545"/>
    </location>
</feature>
<keyword evidence="7 13" id="KW-0653">Protein transport</keyword>
<evidence type="ECO:0000256" key="7">
    <source>
        <dbReference type="ARBA" id="ARBA00022927"/>
    </source>
</evidence>
<accession>A0ABV8QPK6</accession>
<dbReference type="Pfam" id="PF14849">
    <property type="entry name" value="YidC_periplas"/>
    <property type="match status" value="1"/>
</dbReference>
<gene>
    <name evidence="13 17" type="primary">yidC</name>
    <name evidence="17" type="ORF">ACFOWM_05000</name>
</gene>
<comment type="subunit">
    <text evidence="13">Interacts with the Sec translocase complex via SecD. Specifically interacts with transmembrane segments of nascent integral membrane proteins during membrane integration.</text>
</comment>